<dbReference type="PANTHER" id="PTHR12818:SF0">
    <property type="entry name" value="TRNA (ADENINE(37)-N6)-METHYLTRANSFERASE"/>
    <property type="match status" value="1"/>
</dbReference>
<sequence length="250" mass="28449">MKYEIDPIGYVESDYKITKDIPVLGVTSTICIKPEFEPALKHIEKNSHLWVLSWLHESDRTHLQSVPRKISSMTESFGVFALRSPNRPNPVALTLVKLLKIEGNRLTVSDLDVIHGTPIVDIKPYFDKDSVFAPETLFINSKNDVIRRKRMETLAENYHGEKCDMLQTAVDMAMKVSNHVPNLQARDLRLEITGNYCLLESLQGITRAKFVAPSRLTFKYSTEKTEVLWFHKDILLAETSYTDVGGVVIT</sequence>
<dbReference type="GO" id="GO:0008168">
    <property type="term" value="F:methyltransferase activity"/>
    <property type="evidence" value="ECO:0007669"/>
    <property type="project" value="UniProtKB-KW"/>
</dbReference>
<dbReference type="Proteomes" id="UP000767854">
    <property type="component" value="Unassembled WGS sequence"/>
</dbReference>
<dbReference type="EMBL" id="JAFBDT010000018">
    <property type="protein sequence ID" value="MBM7562449.1"/>
    <property type="molecule type" value="Genomic_DNA"/>
</dbReference>
<accession>A0ABS2MSP8</accession>
<comment type="similarity">
    <text evidence="2">Belongs to the tRNA methyltransferase O family.</text>
</comment>
<dbReference type="NCBIfam" id="TIGR00104">
    <property type="entry name" value="tRNA_TsaA"/>
    <property type="match status" value="1"/>
</dbReference>
<dbReference type="InterPro" id="IPR036413">
    <property type="entry name" value="YaeB-like_sf"/>
</dbReference>
<organism evidence="4 5">
    <name type="scientific">Fusibacter tunisiensis</name>
    <dbReference type="NCBI Taxonomy" id="1008308"/>
    <lineage>
        <taxon>Bacteria</taxon>
        <taxon>Bacillati</taxon>
        <taxon>Bacillota</taxon>
        <taxon>Clostridia</taxon>
        <taxon>Eubacteriales</taxon>
        <taxon>Eubacteriales Family XII. Incertae Sedis</taxon>
        <taxon>Fusibacter</taxon>
    </lineage>
</organism>
<dbReference type="PANTHER" id="PTHR12818">
    <property type="entry name" value="TRNA (ADENINE(37)-N6)-METHYLTRANSFERASE"/>
    <property type="match status" value="1"/>
</dbReference>
<dbReference type="GO" id="GO:0032259">
    <property type="term" value="P:methylation"/>
    <property type="evidence" value="ECO:0007669"/>
    <property type="project" value="UniProtKB-KW"/>
</dbReference>
<name>A0ABS2MSP8_9FIRM</name>
<dbReference type="PROSITE" id="PS01318">
    <property type="entry name" value="TSAA_1"/>
    <property type="match status" value="1"/>
</dbReference>
<keyword evidence="4" id="KW-0808">Transferase</keyword>
<proteinExistence type="inferred from homology"/>
<reference evidence="4 5" key="1">
    <citation type="submission" date="2021-01" db="EMBL/GenBank/DDBJ databases">
        <title>Genomic Encyclopedia of Type Strains, Phase IV (KMG-IV): sequencing the most valuable type-strain genomes for metagenomic binning, comparative biology and taxonomic classification.</title>
        <authorList>
            <person name="Goeker M."/>
        </authorList>
    </citation>
    <scope>NUCLEOTIDE SEQUENCE [LARGE SCALE GENOMIC DNA]</scope>
    <source>
        <strain evidence="4 5">DSM 24436</strain>
    </source>
</reference>
<evidence type="ECO:0000259" key="3">
    <source>
        <dbReference type="PROSITE" id="PS51668"/>
    </source>
</evidence>
<dbReference type="PROSITE" id="PS51668">
    <property type="entry name" value="TSAA_2"/>
    <property type="match status" value="1"/>
</dbReference>
<dbReference type="CDD" id="cd09281">
    <property type="entry name" value="UPF0066"/>
    <property type="match status" value="1"/>
</dbReference>
<dbReference type="InterPro" id="IPR023370">
    <property type="entry name" value="TrmO-like_N"/>
</dbReference>
<evidence type="ECO:0000256" key="2">
    <source>
        <dbReference type="ARBA" id="ARBA00033753"/>
    </source>
</evidence>
<evidence type="ECO:0000313" key="4">
    <source>
        <dbReference type="EMBL" id="MBM7562449.1"/>
    </source>
</evidence>
<comment type="caution">
    <text evidence="4">The sequence shown here is derived from an EMBL/GenBank/DDBJ whole genome shotgun (WGS) entry which is preliminary data.</text>
</comment>
<gene>
    <name evidence="4" type="ORF">JOC49_002009</name>
</gene>
<protein>
    <submittedName>
        <fullName evidence="4">tRNA-Thr(GGU) m(6)t(6)A37 methyltransferase TsaA</fullName>
    </submittedName>
</protein>
<evidence type="ECO:0000256" key="1">
    <source>
        <dbReference type="ARBA" id="ARBA00022691"/>
    </source>
</evidence>
<dbReference type="InterPro" id="IPR023368">
    <property type="entry name" value="UPF0066_cons_site"/>
</dbReference>
<dbReference type="InterPro" id="IPR040372">
    <property type="entry name" value="YaeB-like"/>
</dbReference>
<keyword evidence="5" id="KW-1185">Reference proteome</keyword>
<dbReference type="Pfam" id="PF01980">
    <property type="entry name" value="TrmO_N"/>
    <property type="match status" value="1"/>
</dbReference>
<keyword evidence="1" id="KW-0949">S-adenosyl-L-methionine</keyword>
<dbReference type="InterPro" id="IPR036414">
    <property type="entry name" value="YaeB_N_sf"/>
</dbReference>
<dbReference type="Gene3D" id="2.40.30.70">
    <property type="entry name" value="YaeB-like"/>
    <property type="match status" value="1"/>
</dbReference>
<dbReference type="SUPFAM" id="SSF118196">
    <property type="entry name" value="YaeB-like"/>
    <property type="match status" value="1"/>
</dbReference>
<dbReference type="RefSeq" id="WP_204664879.1">
    <property type="nucleotide sequence ID" value="NZ_JAFBDT010000018.1"/>
</dbReference>
<keyword evidence="4" id="KW-0489">Methyltransferase</keyword>
<feature type="domain" description="TsaA-like" evidence="3">
    <location>
        <begin position="5"/>
        <end position="134"/>
    </location>
</feature>
<evidence type="ECO:0000313" key="5">
    <source>
        <dbReference type="Proteomes" id="UP000767854"/>
    </source>
</evidence>